<keyword evidence="12" id="KW-1185">Reference proteome</keyword>
<feature type="region of interest" description="Disordered" evidence="7">
    <location>
        <begin position="645"/>
        <end position="668"/>
    </location>
</feature>
<comment type="subcellular location">
    <subcellularLocation>
        <location evidence="1">Membrane</location>
        <topology evidence="1">Multi-pass membrane protein</topology>
    </subcellularLocation>
</comment>
<feature type="transmembrane region" description="Helical" evidence="8">
    <location>
        <begin position="429"/>
        <end position="451"/>
    </location>
</feature>
<feature type="transmembrane region" description="Helical" evidence="8">
    <location>
        <begin position="491"/>
        <end position="511"/>
    </location>
</feature>
<accession>A0A194XS43</accession>
<dbReference type="PANTHER" id="PTHR31145:SF5">
    <property type="entry name" value="DUF907 DOMAIN PROTEIN (AFU_ORTHOLOGUE AFUA_2G06100)"/>
    <property type="match status" value="1"/>
</dbReference>
<evidence type="ECO:0000256" key="6">
    <source>
        <dbReference type="ARBA" id="ARBA00023136"/>
    </source>
</evidence>
<evidence type="ECO:0000256" key="7">
    <source>
        <dbReference type="SAM" id="MobiDB-lite"/>
    </source>
</evidence>
<dbReference type="InterPro" id="IPR040241">
    <property type="entry name" value="TRP_Flc/Pkd2-like"/>
</dbReference>
<gene>
    <name evidence="11" type="ORF">LY89DRAFT_664357</name>
</gene>
<proteinExistence type="inferred from homology"/>
<evidence type="ECO:0000313" key="12">
    <source>
        <dbReference type="Proteomes" id="UP000070700"/>
    </source>
</evidence>
<evidence type="ECO:0000256" key="8">
    <source>
        <dbReference type="SAM" id="Phobius"/>
    </source>
</evidence>
<dbReference type="STRING" id="149040.A0A194XS43"/>
<dbReference type="OrthoDB" id="2115177at2759"/>
<evidence type="ECO:0000259" key="10">
    <source>
        <dbReference type="SMART" id="SM01320"/>
    </source>
</evidence>
<dbReference type="InParanoid" id="A0A194XS43"/>
<feature type="transmembrane region" description="Helical" evidence="8">
    <location>
        <begin position="403"/>
        <end position="423"/>
    </location>
</feature>
<dbReference type="RefSeq" id="XP_018076902.1">
    <property type="nucleotide sequence ID" value="XM_018212763.1"/>
</dbReference>
<evidence type="ECO:0000256" key="1">
    <source>
        <dbReference type="ARBA" id="ARBA00004141"/>
    </source>
</evidence>
<dbReference type="InterPro" id="IPR010308">
    <property type="entry name" value="TRP_C"/>
</dbReference>
<dbReference type="Proteomes" id="UP000070700">
    <property type="component" value="Unassembled WGS sequence"/>
</dbReference>
<feature type="signal peptide" evidence="9">
    <location>
        <begin position="1"/>
        <end position="24"/>
    </location>
</feature>
<organism evidence="11 12">
    <name type="scientific">Mollisia scopiformis</name>
    <name type="common">Conifer needle endophyte fungus</name>
    <name type="synonym">Phialocephala scopiformis</name>
    <dbReference type="NCBI Taxonomy" id="149040"/>
    <lineage>
        <taxon>Eukaryota</taxon>
        <taxon>Fungi</taxon>
        <taxon>Dikarya</taxon>
        <taxon>Ascomycota</taxon>
        <taxon>Pezizomycotina</taxon>
        <taxon>Leotiomycetes</taxon>
        <taxon>Helotiales</taxon>
        <taxon>Mollisiaceae</taxon>
        <taxon>Mollisia</taxon>
    </lineage>
</organism>
<feature type="chain" id="PRO_5008268618" evidence="9">
    <location>
        <begin position="25"/>
        <end position="763"/>
    </location>
</feature>
<dbReference type="GeneID" id="28822489"/>
<dbReference type="Pfam" id="PF14558">
    <property type="entry name" value="TRP_N"/>
    <property type="match status" value="1"/>
</dbReference>
<feature type="transmembrane region" description="Helical" evidence="8">
    <location>
        <begin position="351"/>
        <end position="382"/>
    </location>
</feature>
<feature type="domain" description="ML-like" evidence="10">
    <location>
        <begin position="26"/>
        <end position="167"/>
    </location>
</feature>
<name>A0A194XS43_MOLSC</name>
<dbReference type="InterPro" id="IPR032800">
    <property type="entry name" value="TRP_N"/>
</dbReference>
<evidence type="ECO:0000256" key="2">
    <source>
        <dbReference type="ARBA" id="ARBA00010642"/>
    </source>
</evidence>
<dbReference type="SMART" id="SM01320">
    <property type="entry name" value="TRP_N"/>
    <property type="match status" value="1"/>
</dbReference>
<dbReference type="Pfam" id="PF06011">
    <property type="entry name" value="TRP"/>
    <property type="match status" value="1"/>
</dbReference>
<dbReference type="EMBL" id="KQ947406">
    <property type="protein sequence ID" value="KUJ22547.1"/>
    <property type="molecule type" value="Genomic_DNA"/>
</dbReference>
<dbReference type="GO" id="GO:0016020">
    <property type="term" value="C:membrane"/>
    <property type="evidence" value="ECO:0007669"/>
    <property type="project" value="UniProtKB-SubCell"/>
</dbReference>
<protein>
    <submittedName>
        <fullName evidence="11">TRP-domain-containing protein</fullName>
    </submittedName>
</protein>
<sequence>MLRQISSSTISLLLLATLSGRGLADQILQTSGFSTCLSGSNITVQNLNIEYNNDAKTVTFDVAGTSATTMNVTATLNVTAYGISVYSNTFNPCADSTYVEQLCPVPSGTFSASGTQSIPSSYASMIPSIAFSVPDIAAQATMELKALDTGEDVACITSSVSNGKTVSVAAVSYIAAGVAGAALLVTGASALGAAASGGSTAGSGTMSPSFTEVFTWFQGIAMNGMMSVNYPTVYRSFTKNFGFSTGIIPWTAMQTSIDNFRAATGGNLTADSVQYLQNATLVFGDGSSTTVSRRAYNQFMNGMMVARDSISTSTSNTTTAGSSNSTSTIETTVAGIKAYVEELSVPQANTFMTVLLIVACVIAAIAVGILFFKVVLETWALFGSFPKGLIGFRKHYWGTMARAIVQLILVLYGVWVLYCIFQFTHGDSWAAKLLAGITLALFTAVLAFFTFKIWQTAKRLKAMEGDASGLYENKDFWLKYSLFYDSYKKDFWWLFVPAIIYMFAKGCVLAAADGHGLTQTIAQLVIECLMLGLLIWNRPYERRSGNVINIFIQIVRALSVVCILVFVEELGIAQTTQTVTGVVLIAVQSVLTGVLAILIAVNAIIMCCKENPHRKRRKEAEKLNRDLDNLTPLDARNSLLMDPTKLNSSTTYDHDPKHPLTKTVSENDSFLNEPANPYSNATPMRPFTPQSSVARPYTPEGYRMEIQRPFTAGSHRTLHSMESRENLVQGAASLGGVEGSPPRVPRVPNQYAAGGGGYRGVAY</sequence>
<feature type="transmembrane region" description="Helical" evidence="8">
    <location>
        <begin position="579"/>
        <end position="608"/>
    </location>
</feature>
<dbReference type="KEGG" id="psco:LY89DRAFT_664357"/>
<feature type="transmembrane region" description="Helical" evidence="8">
    <location>
        <begin position="548"/>
        <end position="567"/>
    </location>
</feature>
<evidence type="ECO:0000256" key="5">
    <source>
        <dbReference type="ARBA" id="ARBA00022989"/>
    </source>
</evidence>
<dbReference type="PANTHER" id="PTHR31145">
    <property type="entry name" value="INTEGRAL MEMBRANE PROTEIN (AFU_ORTHOLOGUE AFUA_7G01610)"/>
    <property type="match status" value="1"/>
</dbReference>
<evidence type="ECO:0000256" key="4">
    <source>
        <dbReference type="ARBA" id="ARBA00022729"/>
    </source>
</evidence>
<keyword evidence="3 8" id="KW-0812">Transmembrane</keyword>
<keyword evidence="6 8" id="KW-0472">Membrane</keyword>
<evidence type="ECO:0000256" key="9">
    <source>
        <dbReference type="SAM" id="SignalP"/>
    </source>
</evidence>
<dbReference type="GO" id="GO:0055085">
    <property type="term" value="P:transmembrane transport"/>
    <property type="evidence" value="ECO:0007669"/>
    <property type="project" value="TreeGrafter"/>
</dbReference>
<evidence type="ECO:0000313" key="11">
    <source>
        <dbReference type="EMBL" id="KUJ22547.1"/>
    </source>
</evidence>
<dbReference type="GO" id="GO:0009272">
    <property type="term" value="P:fungal-type cell wall biogenesis"/>
    <property type="evidence" value="ECO:0007669"/>
    <property type="project" value="TreeGrafter"/>
</dbReference>
<feature type="transmembrane region" description="Helical" evidence="8">
    <location>
        <begin position="517"/>
        <end position="536"/>
    </location>
</feature>
<keyword evidence="5 8" id="KW-1133">Transmembrane helix</keyword>
<keyword evidence="4 9" id="KW-0732">Signal</keyword>
<dbReference type="AlphaFoldDB" id="A0A194XS43"/>
<comment type="similarity">
    <text evidence="2">Belongs to the transient receptor potential (TRP) ion channel family.</text>
</comment>
<evidence type="ECO:0000256" key="3">
    <source>
        <dbReference type="ARBA" id="ARBA00022692"/>
    </source>
</evidence>
<reference evidence="11 12" key="1">
    <citation type="submission" date="2015-10" db="EMBL/GenBank/DDBJ databases">
        <title>Full genome of DAOMC 229536 Phialocephala scopiformis, a fungal endophyte of spruce producing the potent anti-insectan compound rugulosin.</title>
        <authorList>
            <consortium name="DOE Joint Genome Institute"/>
            <person name="Walker A.K."/>
            <person name="Frasz S.L."/>
            <person name="Seifert K.A."/>
            <person name="Miller J.D."/>
            <person name="Mondo S.J."/>
            <person name="Labutti K."/>
            <person name="Lipzen A."/>
            <person name="Dockter R."/>
            <person name="Kennedy M."/>
            <person name="Grigoriev I.V."/>
            <person name="Spatafora J.W."/>
        </authorList>
    </citation>
    <scope>NUCLEOTIDE SEQUENCE [LARGE SCALE GENOMIC DNA]</scope>
    <source>
        <strain evidence="11 12">CBS 120377</strain>
    </source>
</reference>